<dbReference type="Proteomes" id="UP000294562">
    <property type="component" value="Unassembled WGS sequence"/>
</dbReference>
<keyword evidence="1" id="KW-1133">Transmembrane helix</keyword>
<evidence type="ECO:0000313" key="3">
    <source>
        <dbReference type="Proteomes" id="UP000294562"/>
    </source>
</evidence>
<keyword evidence="3" id="KW-1185">Reference proteome</keyword>
<comment type="caution">
    <text evidence="2">The sequence shown here is derived from an EMBL/GenBank/DDBJ whole genome shotgun (WGS) entry which is preliminary data.</text>
</comment>
<reference evidence="2 3" key="1">
    <citation type="submission" date="2019-03" db="EMBL/GenBank/DDBJ databases">
        <title>Rhodobacteraceae bacterium SM1902, a new member of the family Rhodobacteraceae isolated from Yantai.</title>
        <authorList>
            <person name="Sun Y."/>
        </authorList>
    </citation>
    <scope>NUCLEOTIDE SEQUENCE [LARGE SCALE GENOMIC DNA]</scope>
    <source>
        <strain evidence="2 3">SM1902</strain>
    </source>
</reference>
<name>A0A4R6AS73_9RHOB</name>
<evidence type="ECO:0000313" key="2">
    <source>
        <dbReference type="EMBL" id="TDL86314.1"/>
    </source>
</evidence>
<organism evidence="2 3">
    <name type="scientific">Meridianimarinicoccus aquatilis</name>
    <dbReference type="NCBI Taxonomy" id="2552766"/>
    <lineage>
        <taxon>Bacteria</taxon>
        <taxon>Pseudomonadati</taxon>
        <taxon>Pseudomonadota</taxon>
        <taxon>Alphaproteobacteria</taxon>
        <taxon>Rhodobacterales</taxon>
        <taxon>Paracoccaceae</taxon>
        <taxon>Meridianimarinicoccus</taxon>
    </lineage>
</organism>
<feature type="transmembrane region" description="Helical" evidence="1">
    <location>
        <begin position="9"/>
        <end position="28"/>
    </location>
</feature>
<evidence type="ECO:0000256" key="1">
    <source>
        <dbReference type="SAM" id="Phobius"/>
    </source>
</evidence>
<gene>
    <name evidence="2" type="ORF">E2L05_13635</name>
</gene>
<dbReference type="AlphaFoldDB" id="A0A4R6AS73"/>
<protein>
    <submittedName>
        <fullName evidence="2">Uncharacterized protein</fullName>
    </submittedName>
</protein>
<keyword evidence="1" id="KW-0472">Membrane</keyword>
<sequence>MSKISRHPVLNVLVGFVLMFMGIDEFLQETLPDYKGFFEVHHAVILIGLTMALKGLIEMGERLEFALAEYEAKTAAQNDQNKA</sequence>
<keyword evidence="1" id="KW-0812">Transmembrane</keyword>
<accession>A0A4R6AS73</accession>
<dbReference type="EMBL" id="SMZO01000033">
    <property type="protein sequence ID" value="TDL86314.1"/>
    <property type="molecule type" value="Genomic_DNA"/>
</dbReference>
<proteinExistence type="predicted"/>
<feature type="transmembrane region" description="Helical" evidence="1">
    <location>
        <begin position="40"/>
        <end position="57"/>
    </location>
</feature>